<sequence length="229" mass="25660">KVIPALRFGLAKLKALDELERMVHKIRAIERDKGEATQIYRDGVKVIDNAGDHKSLNQAKREHLEKLMSLPTITSPAPLKVGITGEFFVVLDPFANMDIEIELGKLGVEVRRSLFIGEWVGLNPFVYAFGLREKDRSHKAAKPYLSRHVGGDGWQSVGEKVLHAGDWDGIVHLEPFGCMPEIMARNIMPSIRNGLPVLNIIYDEHAGKAGIITRLEAFVDMLYRRKGGR</sequence>
<dbReference type="EMBL" id="BARV01034804">
    <property type="protein sequence ID" value="GAI50762.1"/>
    <property type="molecule type" value="Genomic_DNA"/>
</dbReference>
<name>X1P366_9ZZZZ</name>
<dbReference type="InterPro" id="IPR051805">
    <property type="entry name" value="Dehydratase_Activator_Redct"/>
</dbReference>
<dbReference type="PANTHER" id="PTHR32329">
    <property type="entry name" value="BIFUNCTIONAL PROTEIN [INCLUDES 2-HYDROXYACYL-COA DEHYDRATASE (N-TER) AND ITS ACTIVATOR DOMAIN (C_TERM)-RELATED"/>
    <property type="match status" value="1"/>
</dbReference>
<gene>
    <name evidence="1" type="ORF">S06H3_54425</name>
</gene>
<dbReference type="AlphaFoldDB" id="X1P366"/>
<evidence type="ECO:0000313" key="1">
    <source>
        <dbReference type="EMBL" id="GAI50762.1"/>
    </source>
</evidence>
<feature type="non-terminal residue" evidence="1">
    <location>
        <position position="1"/>
    </location>
</feature>
<dbReference type="PANTHER" id="PTHR32329:SF2">
    <property type="entry name" value="BIFUNCTIONAL PROTEIN [INCLUDES 2-HYDROXYACYL-COA DEHYDRATASE (N-TER) AND ITS ACTIVATOR DOMAIN (C_TERM)"/>
    <property type="match status" value="1"/>
</dbReference>
<evidence type="ECO:0008006" key="2">
    <source>
        <dbReference type="Google" id="ProtNLM"/>
    </source>
</evidence>
<dbReference type="Gene3D" id="3.40.50.11900">
    <property type="match status" value="1"/>
</dbReference>
<protein>
    <recommendedName>
        <fullName evidence="2">DUF2229 domain-containing protein</fullName>
    </recommendedName>
</protein>
<proteinExistence type="predicted"/>
<reference evidence="1" key="1">
    <citation type="journal article" date="2014" name="Front. Microbiol.">
        <title>High frequency of phylogenetically diverse reductive dehalogenase-homologous genes in deep subseafloor sedimentary metagenomes.</title>
        <authorList>
            <person name="Kawai M."/>
            <person name="Futagami T."/>
            <person name="Toyoda A."/>
            <person name="Takaki Y."/>
            <person name="Nishi S."/>
            <person name="Hori S."/>
            <person name="Arai W."/>
            <person name="Tsubouchi T."/>
            <person name="Morono Y."/>
            <person name="Uchiyama I."/>
            <person name="Ito T."/>
            <person name="Fujiyama A."/>
            <person name="Inagaki F."/>
            <person name="Takami H."/>
        </authorList>
    </citation>
    <scope>NUCLEOTIDE SEQUENCE</scope>
    <source>
        <strain evidence="1">Expedition CK06-06</strain>
    </source>
</reference>
<comment type="caution">
    <text evidence="1">The sequence shown here is derived from an EMBL/GenBank/DDBJ whole genome shotgun (WGS) entry which is preliminary data.</text>
</comment>
<accession>X1P366</accession>
<organism evidence="1">
    <name type="scientific">marine sediment metagenome</name>
    <dbReference type="NCBI Taxonomy" id="412755"/>
    <lineage>
        <taxon>unclassified sequences</taxon>
        <taxon>metagenomes</taxon>
        <taxon>ecological metagenomes</taxon>
    </lineage>
</organism>